<dbReference type="Proteomes" id="UP000599009">
    <property type="component" value="Unassembled WGS sequence"/>
</dbReference>
<keyword evidence="2" id="KW-1185">Reference proteome</keyword>
<organism evidence="1 2">
    <name type="scientific">Luteimonas terricola</name>
    <dbReference type="NCBI Taxonomy" id="645597"/>
    <lineage>
        <taxon>Bacteria</taxon>
        <taxon>Pseudomonadati</taxon>
        <taxon>Pseudomonadota</taxon>
        <taxon>Gammaproteobacteria</taxon>
        <taxon>Lysobacterales</taxon>
        <taxon>Lysobacteraceae</taxon>
        <taxon>Luteimonas</taxon>
    </lineage>
</organism>
<protein>
    <recommendedName>
        <fullName evidence="3">Tip attachment protein J domain-containing protein</fullName>
    </recommendedName>
</protein>
<accession>A0ABQ2EE19</accession>
<dbReference type="RefSeq" id="WP_132984719.1">
    <property type="nucleotide sequence ID" value="NZ_BMME01000001.1"/>
</dbReference>
<evidence type="ECO:0008006" key="3">
    <source>
        <dbReference type="Google" id="ProtNLM"/>
    </source>
</evidence>
<gene>
    <name evidence="1" type="ORF">GCM10011394_17340</name>
</gene>
<reference evidence="2" key="1">
    <citation type="journal article" date="2019" name="Int. J. Syst. Evol. Microbiol.">
        <title>The Global Catalogue of Microorganisms (GCM) 10K type strain sequencing project: providing services to taxonomists for standard genome sequencing and annotation.</title>
        <authorList>
            <consortium name="The Broad Institute Genomics Platform"/>
            <consortium name="The Broad Institute Genome Sequencing Center for Infectious Disease"/>
            <person name="Wu L."/>
            <person name="Ma J."/>
        </authorList>
    </citation>
    <scope>NUCLEOTIDE SEQUENCE [LARGE SCALE GENOMIC DNA]</scope>
    <source>
        <strain evidence="2">CGMCC 1.8985</strain>
    </source>
</reference>
<proteinExistence type="predicted"/>
<name>A0ABQ2EE19_9GAMM</name>
<sequence length="711" mass="76474">MGKSSKPTIGYWHQLLLYIGVCHGPVDALRKVEWGGEDAWEGNQTTSGDIFIDKPELFGGEKKEGGIKGTLSVRMGEPTQMPHFRMLELRPGPWPAARGLMTLVYDGIVGAFSPYVKTCRWLVSRWFMGWEGAVWQPTLCKIGEGMNAAHLAYQTLTHTDWGYGASPADIIDEANLLGMAQTLADEGFGLCLKWSRSESVGTFLTLICNHVGAQWGVRDDKIVFTLYRGNYDVEALPLIDESNIVSLEEWSDPLVTGGAVNEVTVVGFDCMTGKDIARTYANLASIQATGQVVSEKIQLPGLWNLDLVDRVAARECHAKSMMPQRVKVTVKASAGPFVRGEVRAISWARKQVHRMPVRVEEIDEGTLTDSAVTLVLLQDVAGMAQTSYIADVGTGWVAPDTTPRPLDPEHVYEATYRDLVGIMRPADLAMMGDEAGYLVAVGARPVGPAYNFTLFTRTASAPFAEVGSGDFSPNGVLASGLGPTATLITLNSHRGLAGVAVGEECIIGGVEHCRVTSINAGTGEVGIARGCVDTVPRSPGHVSGTLVWFPDTYHGYDPTEYLDGETVDAKLRTRTSSGTLAEAEAVTRSVAMAGRQFRPYPPGRLRIEGQAYPATVTGASITAEVADRDRLLQADQLVDSDQVSIGPEPGTTKTFRWYLGGVLARTEAGVAGSSDTFIPAGAGVVRVEVECVRDGATSWQALSHEFGFQPA</sequence>
<dbReference type="EMBL" id="BMME01000001">
    <property type="protein sequence ID" value="GGK08499.1"/>
    <property type="molecule type" value="Genomic_DNA"/>
</dbReference>
<evidence type="ECO:0000313" key="1">
    <source>
        <dbReference type="EMBL" id="GGK08499.1"/>
    </source>
</evidence>
<evidence type="ECO:0000313" key="2">
    <source>
        <dbReference type="Proteomes" id="UP000599009"/>
    </source>
</evidence>
<comment type="caution">
    <text evidence="1">The sequence shown here is derived from an EMBL/GenBank/DDBJ whole genome shotgun (WGS) entry which is preliminary data.</text>
</comment>